<dbReference type="InterPro" id="IPR026015">
    <property type="entry name" value="ATP_synth_OSCP/delta_N_sf"/>
</dbReference>
<keyword evidence="3 7" id="KW-0375">Hydrogen ion transport</keyword>
<evidence type="ECO:0000256" key="6">
    <source>
        <dbReference type="ARBA" id="ARBA00023310"/>
    </source>
</evidence>
<dbReference type="PANTHER" id="PTHR11910">
    <property type="entry name" value="ATP SYNTHASE DELTA CHAIN"/>
    <property type="match status" value="1"/>
</dbReference>
<organism evidence="8 9">
    <name type="scientific">Dissulfurirhabdus thermomarina</name>
    <dbReference type="NCBI Taxonomy" id="1765737"/>
    <lineage>
        <taxon>Bacteria</taxon>
        <taxon>Deltaproteobacteria</taxon>
        <taxon>Dissulfurirhabdaceae</taxon>
        <taxon>Dissulfurirhabdus</taxon>
    </lineage>
</organism>
<evidence type="ECO:0000313" key="8">
    <source>
        <dbReference type="EMBL" id="NDY42073.1"/>
    </source>
</evidence>
<keyword evidence="7" id="KW-1003">Cell membrane</keyword>
<evidence type="ECO:0000256" key="3">
    <source>
        <dbReference type="ARBA" id="ARBA00022781"/>
    </source>
</evidence>
<keyword evidence="5 7" id="KW-0472">Membrane</keyword>
<comment type="subcellular location">
    <subcellularLocation>
        <location evidence="7">Cell membrane</location>
        <topology evidence="7">Peripheral membrane protein</topology>
    </subcellularLocation>
    <subcellularLocation>
        <location evidence="1">Membrane</location>
    </subcellularLocation>
</comment>
<comment type="function">
    <text evidence="7">This protein is part of the stalk that links CF(0) to CF(1). It either transmits conformational changes from CF(0) to CF(1) or is implicated in proton conduction.</text>
</comment>
<dbReference type="NCBIfam" id="TIGR01145">
    <property type="entry name" value="ATP_synt_delta"/>
    <property type="match status" value="1"/>
</dbReference>
<dbReference type="Gene3D" id="1.10.520.20">
    <property type="entry name" value="N-terminal domain of the delta subunit of the F1F0-ATP synthase"/>
    <property type="match status" value="1"/>
</dbReference>
<dbReference type="GO" id="GO:0046933">
    <property type="term" value="F:proton-transporting ATP synthase activity, rotational mechanism"/>
    <property type="evidence" value="ECO:0007669"/>
    <property type="project" value="UniProtKB-UniRule"/>
</dbReference>
<dbReference type="PRINTS" id="PR00125">
    <property type="entry name" value="ATPASEDELTA"/>
</dbReference>
<keyword evidence="6 7" id="KW-0066">ATP synthesis</keyword>
<keyword evidence="9" id="KW-1185">Reference proteome</keyword>
<protein>
    <recommendedName>
        <fullName evidence="7">ATP synthase subunit delta</fullName>
    </recommendedName>
    <alternativeName>
        <fullName evidence="7">ATP synthase F(1) sector subunit delta</fullName>
    </alternativeName>
    <alternativeName>
        <fullName evidence="7">F-type ATPase subunit delta</fullName>
        <shortName evidence="7">F-ATPase subunit delta</shortName>
    </alternativeName>
</protein>
<evidence type="ECO:0000256" key="1">
    <source>
        <dbReference type="ARBA" id="ARBA00004370"/>
    </source>
</evidence>
<comment type="caution">
    <text evidence="8">The sequence shown here is derived from an EMBL/GenBank/DDBJ whole genome shotgun (WGS) entry which is preliminary data.</text>
</comment>
<sequence length="183" mass="20107">MISTVVARRYAKALFAIAKEEGTLEEMYRVLGEIHGFLADSPEVEAALSSPVLPMELKHKAVQEIIKAFGVQGTLARFLELLVDRRRIQHLGLIAECYQELMDEEMNVVRAVVRTAVPLPDDLKARVSEALARVSGKEVKLELREDPSVIAGVVAQIGDKVLDGSIASQLQGFKESIERGELG</sequence>
<comment type="function">
    <text evidence="7">F(1)F(0) ATP synthase produces ATP from ADP in the presence of a proton or sodium gradient. F-type ATPases consist of two structural domains, F(1) containing the extramembraneous catalytic core and F(0) containing the membrane proton channel, linked together by a central stalk and a peripheral stalk. During catalysis, ATP synthesis in the catalytic domain of F(1) is coupled via a rotary mechanism of the central stalk subunits to proton translocation.</text>
</comment>
<name>A0A6N9TPP6_DISTH</name>
<evidence type="ECO:0000256" key="5">
    <source>
        <dbReference type="ARBA" id="ARBA00023136"/>
    </source>
</evidence>
<keyword evidence="7" id="KW-0139">CF(1)</keyword>
<reference evidence="8 9" key="1">
    <citation type="submission" date="2020-02" db="EMBL/GenBank/DDBJ databases">
        <title>Comparative genomics of sulfur disproportionating microorganisms.</title>
        <authorList>
            <person name="Ward L.M."/>
            <person name="Bertran E."/>
            <person name="Johnston D.T."/>
        </authorList>
    </citation>
    <scope>NUCLEOTIDE SEQUENCE [LARGE SCALE GENOMIC DNA]</scope>
    <source>
        <strain evidence="8 9">DSM 100025</strain>
    </source>
</reference>
<accession>A0A6N9TPP6</accession>
<dbReference type="Pfam" id="PF00213">
    <property type="entry name" value="OSCP"/>
    <property type="match status" value="1"/>
</dbReference>
<evidence type="ECO:0000256" key="2">
    <source>
        <dbReference type="ARBA" id="ARBA00022448"/>
    </source>
</evidence>
<gene>
    <name evidence="7 8" type="primary">atpH</name>
    <name evidence="8" type="ORF">G3N55_04320</name>
</gene>
<keyword evidence="2 7" id="KW-0813">Transport</keyword>
<dbReference type="Proteomes" id="UP000469346">
    <property type="component" value="Unassembled WGS sequence"/>
</dbReference>
<evidence type="ECO:0000313" key="9">
    <source>
        <dbReference type="Proteomes" id="UP000469346"/>
    </source>
</evidence>
<dbReference type="InterPro" id="IPR000711">
    <property type="entry name" value="ATPase_OSCP/dsu"/>
</dbReference>
<proteinExistence type="inferred from homology"/>
<dbReference type="HAMAP" id="MF_01416">
    <property type="entry name" value="ATP_synth_delta_bact"/>
    <property type="match status" value="1"/>
</dbReference>
<dbReference type="RefSeq" id="WP_163298221.1">
    <property type="nucleotide sequence ID" value="NZ_JAAGRR010000033.1"/>
</dbReference>
<evidence type="ECO:0000256" key="7">
    <source>
        <dbReference type="HAMAP-Rule" id="MF_01416"/>
    </source>
</evidence>
<dbReference type="GO" id="GO:0045259">
    <property type="term" value="C:proton-transporting ATP synthase complex"/>
    <property type="evidence" value="ECO:0007669"/>
    <property type="project" value="UniProtKB-KW"/>
</dbReference>
<keyword evidence="4 7" id="KW-0406">Ion transport</keyword>
<dbReference type="AlphaFoldDB" id="A0A6N9TPP6"/>
<dbReference type="SUPFAM" id="SSF47928">
    <property type="entry name" value="N-terminal domain of the delta subunit of the F1F0-ATP synthase"/>
    <property type="match status" value="1"/>
</dbReference>
<evidence type="ECO:0000256" key="4">
    <source>
        <dbReference type="ARBA" id="ARBA00023065"/>
    </source>
</evidence>
<comment type="similarity">
    <text evidence="7">Belongs to the ATPase delta chain family.</text>
</comment>
<dbReference type="GO" id="GO:0005886">
    <property type="term" value="C:plasma membrane"/>
    <property type="evidence" value="ECO:0007669"/>
    <property type="project" value="UniProtKB-SubCell"/>
</dbReference>
<dbReference type="EMBL" id="JAAGRR010000033">
    <property type="protein sequence ID" value="NDY42073.1"/>
    <property type="molecule type" value="Genomic_DNA"/>
</dbReference>